<proteinExistence type="predicted"/>
<accession>D9WG77</accession>
<sequence length="1204" mass="131981">MLRQAARVAEGRNGGGAPMTDEAVGGELVPERRIGDLKPIPDKVKPECRELALSMRELFGAVGVSLRVFAVRVHYDAGTVSRYLNGTAVPPAEFVDRLFTHAAKATGRASSAEVTAHVHALQRRALQVTNKVGWELQRLRDQLADADRQRQQAEVRAEALSEALLVRKQRIAEMEVEQRQIAVSASMERDEREAEVDRLRGEHEGLRTERDRLREEVARLQGELTQARRQALEAERRCEALEHQLQAEEEAAGEQAEAEDPAEHRLQVAHAWARQLERELMELRAREEGARSGAPPSRAPRAFAVVHADEDRQWADWIAHLLRANGQRVVAVGWERPFADDVTQILLFSEHFFVAGVRSSIDWEETIAHLPVAVVVGDCVLPPAVNPLVPLDLRGLDRNASERVLLRKLDVVPSPARPSAVAGVPAVWDGVPRRNPRFTGRDALLVAVHDRLEAAPADTAVVALVGLPGIGKTQLAAEYAHRFAGRYDMVWWASGSDLTTLEGRLAMLAPDGSVRGALDALRRGDPYERWLLVLDGADDPESIADLLPAGRGHVLITSRNRAWADHYAELLDVPPLSREESVAFVRRRAPRIGEADADRLAAAVEDLPLPLDQTAGWLDGSSTPVAEYVRMVSDGEPNPVRAAADYPMPYHSTFKDLITRLRETTKAAAELLNLCALFDPGPVPLALLRAVPADQVSPAVAALLENPSQLDLAMGKLVQRSVVRVADDAVWMSRFVRDAVRRRAPRNARLVRRALAMADPGRPDDPTTWPRYAELLPHLESSDTTSRGIVLGFVRYLTLSGDYERGMRLAERVGGDAHDLTVCRATLLRETGDYAKAEALDRSVLVDLVEADAPGAPLAMARLAGDLRGLGRYDEAYQLACQQRDLCAVRFPGGGLDAWLAHRSVARSLRMLGRYTEAAEISGIALEGLRDELGPGALPTLSAETDLAYDLRLSGRYEDALLLQKASGKRHREVLGDEHPWTLVAAYHRGLCEWSYGATKTGLHRIRDVRRRAERVLGAEAPTSLVIASGLARNLRRTGNLGQAAEISEPLAARYDGWLGARHPYTIGARANRALVLMGADDRARALEETLADMTTALGPRHPWTLGIALNASAIQSPTDACAMSRETAHRAAKVLGERHPLTLLAQVALAADLRAIRGGRDEADVIEEVALRALGAVLGPDHPETVAARDRIRPVWDFEPLPI</sequence>
<dbReference type="STRING" id="457427.SSOG_03007"/>
<evidence type="ECO:0000256" key="2">
    <source>
        <dbReference type="SAM" id="MobiDB-lite"/>
    </source>
</evidence>
<dbReference type="InterPro" id="IPR027417">
    <property type="entry name" value="P-loop_NTPase"/>
</dbReference>
<feature type="coiled-coil region" evidence="1">
    <location>
        <begin position="189"/>
        <end position="293"/>
    </location>
</feature>
<dbReference type="PANTHER" id="PTHR46082">
    <property type="entry name" value="ATP/GTP-BINDING PROTEIN-RELATED"/>
    <property type="match status" value="1"/>
</dbReference>
<dbReference type="InterPro" id="IPR011990">
    <property type="entry name" value="TPR-like_helical_dom_sf"/>
</dbReference>
<dbReference type="PANTHER" id="PTHR46082:SF6">
    <property type="entry name" value="AAA+ ATPASE DOMAIN-CONTAINING PROTEIN-RELATED"/>
    <property type="match status" value="1"/>
</dbReference>
<dbReference type="InterPro" id="IPR053137">
    <property type="entry name" value="NLR-like"/>
</dbReference>
<dbReference type="NCBIfam" id="NF040586">
    <property type="entry name" value="FxSxx_TPR"/>
    <property type="match status" value="1"/>
</dbReference>
<dbReference type="Gene3D" id="3.40.50.300">
    <property type="entry name" value="P-loop containing nucleotide triphosphate hydrolases"/>
    <property type="match status" value="1"/>
</dbReference>
<reference evidence="3 4" key="1">
    <citation type="submission" date="2009-02" db="EMBL/GenBank/DDBJ databases">
        <title>Annotation of Streptomyces hygroscopicus strain ATCC 53653.</title>
        <authorList>
            <consortium name="The Broad Institute Genome Sequencing Platform"/>
            <consortium name="Broad Institute Microbial Sequencing Center"/>
            <person name="Fischbach M."/>
            <person name="Godfrey P."/>
            <person name="Ward D."/>
            <person name="Young S."/>
            <person name="Zeng Q."/>
            <person name="Koehrsen M."/>
            <person name="Alvarado L."/>
            <person name="Berlin A.M."/>
            <person name="Bochicchio J."/>
            <person name="Borenstein D."/>
            <person name="Chapman S.B."/>
            <person name="Chen Z."/>
            <person name="Engels R."/>
            <person name="Freedman E."/>
            <person name="Gellesch M."/>
            <person name="Goldberg J."/>
            <person name="Griggs A."/>
            <person name="Gujja S."/>
            <person name="Heilman E.R."/>
            <person name="Heiman D.I."/>
            <person name="Hepburn T.A."/>
            <person name="Howarth C."/>
            <person name="Jen D."/>
            <person name="Larson L."/>
            <person name="Lewis B."/>
            <person name="Mehta T."/>
            <person name="Park D."/>
            <person name="Pearson M."/>
            <person name="Richards J."/>
            <person name="Roberts A."/>
            <person name="Saif S."/>
            <person name="Shea T.D."/>
            <person name="Shenoy N."/>
            <person name="Sisk P."/>
            <person name="Stolte C."/>
            <person name="Sykes S.N."/>
            <person name="Thomson T."/>
            <person name="Walk T."/>
            <person name="White J."/>
            <person name="Yandava C."/>
            <person name="Straight P."/>
            <person name="Clardy J."/>
            <person name="Hung D."/>
            <person name="Kolter R."/>
            <person name="Mekalanos J."/>
            <person name="Walker S."/>
            <person name="Walsh C.T."/>
            <person name="Wieland-Brown L.C."/>
            <person name="Haas B."/>
            <person name="Nusbaum C."/>
            <person name="Birren B."/>
        </authorList>
    </citation>
    <scope>NUCLEOTIDE SEQUENCE [LARGE SCALE GENOMIC DNA]</scope>
    <source>
        <strain evidence="3 4">ATCC 53653</strain>
    </source>
</reference>
<evidence type="ECO:0000256" key="1">
    <source>
        <dbReference type="SAM" id="Coils"/>
    </source>
</evidence>
<dbReference type="SUPFAM" id="SSF48452">
    <property type="entry name" value="TPR-like"/>
    <property type="match status" value="1"/>
</dbReference>
<name>D9WG77_9ACTN</name>
<evidence type="ECO:0000313" key="4">
    <source>
        <dbReference type="Proteomes" id="UP000003963"/>
    </source>
</evidence>
<dbReference type="Pfam" id="PF13560">
    <property type="entry name" value="HTH_31"/>
    <property type="match status" value="1"/>
</dbReference>
<protein>
    <submittedName>
        <fullName evidence="3">Putative ATP/GTP-binding protein</fullName>
    </submittedName>
</protein>
<dbReference type="EMBL" id="GG657754">
    <property type="protein sequence ID" value="EFL23293.1"/>
    <property type="molecule type" value="Genomic_DNA"/>
</dbReference>
<dbReference type="Gene3D" id="1.25.40.10">
    <property type="entry name" value="Tetratricopeptide repeat domain"/>
    <property type="match status" value="2"/>
</dbReference>
<feature type="region of interest" description="Disordered" evidence="2">
    <location>
        <begin position="1"/>
        <end position="23"/>
    </location>
</feature>
<dbReference type="HOGENOM" id="CLU_000288_125_8_11"/>
<evidence type="ECO:0000313" key="3">
    <source>
        <dbReference type="EMBL" id="EFL23293.1"/>
    </source>
</evidence>
<keyword evidence="4" id="KW-1185">Reference proteome</keyword>
<organism evidence="3 4">
    <name type="scientific">Streptomyces himastatinicus ATCC 53653</name>
    <dbReference type="NCBI Taxonomy" id="457427"/>
    <lineage>
        <taxon>Bacteria</taxon>
        <taxon>Bacillati</taxon>
        <taxon>Actinomycetota</taxon>
        <taxon>Actinomycetes</taxon>
        <taxon>Kitasatosporales</taxon>
        <taxon>Streptomycetaceae</taxon>
        <taxon>Streptomyces</taxon>
        <taxon>Streptomyces violaceusniger group</taxon>
    </lineage>
</organism>
<dbReference type="AlphaFoldDB" id="D9WG77"/>
<dbReference type="Proteomes" id="UP000003963">
    <property type="component" value="Unassembled WGS sequence"/>
</dbReference>
<gene>
    <name evidence="3" type="ORF">SSOG_03007</name>
</gene>
<keyword evidence="1" id="KW-0175">Coiled coil</keyword>
<dbReference type="SUPFAM" id="SSF52540">
    <property type="entry name" value="P-loop containing nucleoside triphosphate hydrolases"/>
    <property type="match status" value="1"/>
</dbReference>
<feature type="coiled-coil region" evidence="1">
    <location>
        <begin position="136"/>
        <end position="163"/>
    </location>
</feature>
<dbReference type="Pfam" id="PF13374">
    <property type="entry name" value="TPR_10"/>
    <property type="match status" value="1"/>
</dbReference>